<feature type="compositionally biased region" description="Polar residues" evidence="2">
    <location>
        <begin position="688"/>
        <end position="722"/>
    </location>
</feature>
<feature type="compositionally biased region" description="Gly residues" evidence="2">
    <location>
        <begin position="361"/>
        <end position="377"/>
    </location>
</feature>
<feature type="compositionally biased region" description="Pro residues" evidence="2">
    <location>
        <begin position="482"/>
        <end position="494"/>
    </location>
</feature>
<feature type="signal peptide" evidence="3">
    <location>
        <begin position="1"/>
        <end position="20"/>
    </location>
</feature>
<accession>A0A8W8P4T5</accession>
<feature type="region of interest" description="Disordered" evidence="2">
    <location>
        <begin position="1249"/>
        <end position="1293"/>
    </location>
</feature>
<dbReference type="InterPro" id="IPR050098">
    <property type="entry name" value="TFPI/VKTCI-like"/>
</dbReference>
<dbReference type="SUPFAM" id="SSF57362">
    <property type="entry name" value="BPTI-like"/>
    <property type="match status" value="2"/>
</dbReference>
<dbReference type="EnsemblMetazoa" id="G9882.1">
    <property type="protein sequence ID" value="G9882.1:cds"/>
    <property type="gene ID" value="G9882"/>
</dbReference>
<feature type="compositionally biased region" description="Low complexity" evidence="2">
    <location>
        <begin position="156"/>
        <end position="195"/>
    </location>
</feature>
<dbReference type="Proteomes" id="UP000005408">
    <property type="component" value="Unassembled WGS sequence"/>
</dbReference>
<dbReference type="GO" id="GO:0005615">
    <property type="term" value="C:extracellular space"/>
    <property type="evidence" value="ECO:0007669"/>
    <property type="project" value="TreeGrafter"/>
</dbReference>
<dbReference type="InterPro" id="IPR036880">
    <property type="entry name" value="Kunitz_BPTI_sf"/>
</dbReference>
<feature type="compositionally biased region" description="Polar residues" evidence="2">
    <location>
        <begin position="936"/>
        <end position="948"/>
    </location>
</feature>
<evidence type="ECO:0000256" key="2">
    <source>
        <dbReference type="SAM" id="MobiDB-lite"/>
    </source>
</evidence>
<dbReference type="SMART" id="SM00131">
    <property type="entry name" value="KU"/>
    <property type="match status" value="2"/>
</dbReference>
<evidence type="ECO:0000256" key="3">
    <source>
        <dbReference type="SAM" id="SignalP"/>
    </source>
</evidence>
<protein>
    <recommendedName>
        <fullName evidence="4">BPTI/Kunitz inhibitor domain-containing protein</fullName>
    </recommendedName>
</protein>
<feature type="compositionally biased region" description="Low complexity" evidence="2">
    <location>
        <begin position="1136"/>
        <end position="1145"/>
    </location>
</feature>
<feature type="compositionally biased region" description="Basic and acidic residues" evidence="2">
    <location>
        <begin position="783"/>
        <end position="792"/>
    </location>
</feature>
<feature type="compositionally biased region" description="Polar residues" evidence="2">
    <location>
        <begin position="990"/>
        <end position="999"/>
    </location>
</feature>
<dbReference type="InterPro" id="IPR002223">
    <property type="entry name" value="Kunitz_BPTI"/>
</dbReference>
<reference evidence="5" key="1">
    <citation type="submission" date="2022-08" db="UniProtKB">
        <authorList>
            <consortium name="EnsemblMetazoa"/>
        </authorList>
    </citation>
    <scope>IDENTIFICATION</scope>
    <source>
        <strain evidence="5">05x7-T-G4-1.051#20</strain>
    </source>
</reference>
<evidence type="ECO:0000259" key="4">
    <source>
        <dbReference type="PROSITE" id="PS50279"/>
    </source>
</evidence>
<sequence length="1430" mass="158677">MGRLSVTVACIIIQITYAIGQLQPFCEDPADRGPCNKLELRYRFNEDSEYCETFLYGGCAGNKNNFKTVGECVKACVDEPKGSICEFPPDAGSCFHATLPRYYYDEESESCKIFYYSGCQGNENNFVSGEDCKTKCKALSFEPLPGGQNQGSNYQWNSPGSEPSSGNSWNSPATTPNWNNPRPTNVVNRGWGNHYNSDHSSHNSPPPRKAHAPPAQYDFNSNPNNNNHRPPPPNHNNNHRPLNNNNHHPNYNHNSNHRNSPNHHPNQNGGSSISFVENDPNNQKQKNVPPGIQPPELREYNGNSPWNSGGWNGNSGGWNSNPYHNENNGGGGGNEWRSNESRPPNSGHGNSNNNGWNNPGSDGGSSNSGGGGNGGGSNWNHSMSFKRRGGPNDQSGSGGNNGQPPWQPNNGQPRGPMSPMAHMARRFGHNPYGIPPRTTTPEDDIVTTPSTPVSTTPPYNYNYNHAPPPRNNHNHNYNWDSPPNPPPADNPPYNPIQQAQPFRSKNINNAPPRRNNIPPYNPPPAEPNYNYNKNPPIPPKRTSRRRFAPDWVRQQEAPSNNQQMAYPPTTTALPPPPPPGPANNLPLPGKTSWDNMFRRKKESAIEQVKSAPTEIASYDFEAGSSTKSSTVPARRNFDPSMEKPQQTHLQQTENSIAPSKHNINQYDFEASVTKHQDIPSNAGPPRKNNANTRPVTEQNESFPPSRNNANQYDFQASPNNAGENGGQNGVIKKSSDDIRRENAMRMFNRQMQNGDPSSGAVQRQPAFEQTTNAPFKAPVSKSTYDDQYRSVSHEPVTSQIINHGGDDTSRNNFDDALRTKESKTAASNPGGIPGGFDSFLRPKGRHAPTNFQEQNEQPPTQGNDPLPPSARIGQQQAMEHTPSHGHAPHRNIDKPNNNFDRFFKSKEQNVNNANSNGAGGGFDNFLKPKASPVERNVNSPWDSKNNADQNRHLGSNEHASPNDPPINNNHHNSFDSFRRSNKWHKDPQTAEFNSIPNKKQMNHHNEALQSNSPAEKINIPDNISTTQHKDIPQMPRKSHFGHRSHNQYTNREAFDLSGSHTAPTEAPTKPASVLSGADLYTGVSPTLGQGHAHSTGRPGFGISPASHAESMDTSALSSNTEPFSLTRTTPQHRVQQPDQNQNNDQRFSQQDNRQAWDPRGSSNNIQPTTQPVTPYNDPVNTDPISVTVKDTSKLKKIFGQTMPPTGNTKIPIGYILTHKPFIDSIGLDKNFPLLYKKFLEALKSGKLPAKDFQTSSDENGNNKQQLAMAQRARERQQRLMTESRNQHAGHGGFNQQFNQLYRTTTAAPTEATTQPFFKNTYPPIFNMLVKNSLPPTQTPMPETSRRQKDTFQQQHEQSTNRYLPTNSHRQESNPSSYVPESSLRLGGPAFNPVHDNLPFGNHISGSILESVPEMQLYETPRTRLAYRYDI</sequence>
<dbReference type="PRINTS" id="PR00759">
    <property type="entry name" value="BASICPTASE"/>
</dbReference>
<feature type="region of interest" description="Disordered" evidence="2">
    <location>
        <begin position="1084"/>
        <end position="1184"/>
    </location>
</feature>
<dbReference type="CDD" id="cd00109">
    <property type="entry name" value="Kunitz-type"/>
    <property type="match status" value="2"/>
</dbReference>
<evidence type="ECO:0000256" key="1">
    <source>
        <dbReference type="ARBA" id="ARBA00023157"/>
    </source>
</evidence>
<feature type="region of interest" description="Disordered" evidence="2">
    <location>
        <begin position="623"/>
        <end position="659"/>
    </location>
</feature>
<proteinExistence type="predicted"/>
<feature type="compositionally biased region" description="Low complexity" evidence="2">
    <location>
        <begin position="344"/>
        <end position="360"/>
    </location>
</feature>
<keyword evidence="1" id="KW-1015">Disulfide bond</keyword>
<feature type="compositionally biased region" description="Polar residues" evidence="2">
    <location>
        <begin position="1350"/>
        <end position="1379"/>
    </location>
</feature>
<evidence type="ECO:0000313" key="6">
    <source>
        <dbReference type="Proteomes" id="UP000005408"/>
    </source>
</evidence>
<dbReference type="PROSITE" id="PS50279">
    <property type="entry name" value="BPTI_KUNITZ_2"/>
    <property type="match status" value="2"/>
</dbReference>
<keyword evidence="3" id="KW-0732">Signal</keyword>
<dbReference type="PROSITE" id="PS00280">
    <property type="entry name" value="BPTI_KUNITZ_1"/>
    <property type="match status" value="1"/>
</dbReference>
<dbReference type="PANTHER" id="PTHR10083:SF374">
    <property type="entry name" value="BPTI_KUNITZ INHIBITOR DOMAIN-CONTAINING PROTEIN"/>
    <property type="match status" value="1"/>
</dbReference>
<feature type="compositionally biased region" description="Polar residues" evidence="2">
    <location>
        <begin position="643"/>
        <end position="659"/>
    </location>
</feature>
<evidence type="ECO:0000313" key="5">
    <source>
        <dbReference type="EnsemblMetazoa" id="G9882.1:cds"/>
    </source>
</evidence>
<feature type="compositionally biased region" description="Low complexity" evidence="2">
    <location>
        <begin position="447"/>
        <end position="465"/>
    </location>
</feature>
<feature type="compositionally biased region" description="Polar residues" evidence="2">
    <location>
        <begin position="267"/>
        <end position="286"/>
    </location>
</feature>
<feature type="compositionally biased region" description="Polar residues" evidence="2">
    <location>
        <begin position="750"/>
        <end position="773"/>
    </location>
</feature>
<feature type="compositionally biased region" description="Low complexity" evidence="2">
    <location>
        <begin position="317"/>
        <end position="327"/>
    </location>
</feature>
<name>A0A8W8P4T5_MAGGI</name>
<feature type="compositionally biased region" description="Polar residues" evidence="2">
    <location>
        <begin position="1252"/>
        <end position="1263"/>
    </location>
</feature>
<feature type="compositionally biased region" description="Polar residues" evidence="2">
    <location>
        <begin position="849"/>
        <end position="863"/>
    </location>
</feature>
<feature type="compositionally biased region" description="Low complexity" evidence="2">
    <location>
        <begin position="505"/>
        <end position="518"/>
    </location>
</feature>
<feature type="chain" id="PRO_5036475851" description="BPTI/Kunitz inhibitor domain-containing protein" evidence="3">
    <location>
        <begin position="21"/>
        <end position="1430"/>
    </location>
</feature>
<dbReference type="PANTHER" id="PTHR10083">
    <property type="entry name" value="KUNITZ-TYPE PROTEASE INHIBITOR-RELATED"/>
    <property type="match status" value="1"/>
</dbReference>
<feature type="compositionally biased region" description="Low complexity" evidence="2">
    <location>
        <begin position="235"/>
        <end position="266"/>
    </location>
</feature>
<keyword evidence="6" id="KW-1185">Reference proteome</keyword>
<feature type="compositionally biased region" description="Basic and acidic residues" evidence="2">
    <location>
        <begin position="972"/>
        <end position="988"/>
    </location>
</feature>
<feature type="compositionally biased region" description="Low complexity" evidence="2">
    <location>
        <begin position="402"/>
        <end position="415"/>
    </location>
</feature>
<feature type="compositionally biased region" description="Polar residues" evidence="2">
    <location>
        <begin position="1111"/>
        <end position="1134"/>
    </location>
</feature>
<feature type="domain" description="BPTI/Kunitz inhibitor" evidence="4">
    <location>
        <begin position="26"/>
        <end position="76"/>
    </location>
</feature>
<dbReference type="Gene3D" id="4.10.410.10">
    <property type="entry name" value="Pancreatic trypsin inhibitor Kunitz domain"/>
    <property type="match status" value="2"/>
</dbReference>
<feature type="region of interest" description="Disordered" evidence="2">
    <location>
        <begin position="147"/>
        <end position="583"/>
    </location>
</feature>
<dbReference type="InterPro" id="IPR020901">
    <property type="entry name" value="Prtase_inh_Kunz-CS"/>
</dbReference>
<feature type="domain" description="BPTI/Kunitz inhibitor" evidence="4">
    <location>
        <begin position="85"/>
        <end position="136"/>
    </location>
</feature>
<dbReference type="GO" id="GO:0004867">
    <property type="term" value="F:serine-type endopeptidase inhibitor activity"/>
    <property type="evidence" value="ECO:0007669"/>
    <property type="project" value="InterPro"/>
</dbReference>
<organism evidence="5 6">
    <name type="scientific">Magallana gigas</name>
    <name type="common">Pacific oyster</name>
    <name type="synonym">Crassostrea gigas</name>
    <dbReference type="NCBI Taxonomy" id="29159"/>
    <lineage>
        <taxon>Eukaryota</taxon>
        <taxon>Metazoa</taxon>
        <taxon>Spiralia</taxon>
        <taxon>Lophotrochozoa</taxon>
        <taxon>Mollusca</taxon>
        <taxon>Bivalvia</taxon>
        <taxon>Autobranchia</taxon>
        <taxon>Pteriomorphia</taxon>
        <taxon>Ostreida</taxon>
        <taxon>Ostreoidea</taxon>
        <taxon>Ostreidae</taxon>
        <taxon>Magallana</taxon>
    </lineage>
</organism>
<feature type="region of interest" description="Disordered" evidence="2">
    <location>
        <begin position="674"/>
        <end position="732"/>
    </location>
</feature>
<feature type="region of interest" description="Disordered" evidence="2">
    <location>
        <begin position="1332"/>
        <end position="1381"/>
    </location>
</feature>
<feature type="region of interest" description="Disordered" evidence="2">
    <location>
        <begin position="750"/>
        <end position="792"/>
    </location>
</feature>
<feature type="region of interest" description="Disordered" evidence="2">
    <location>
        <begin position="820"/>
        <end position="1043"/>
    </location>
</feature>
<feature type="compositionally biased region" description="Polar residues" evidence="2">
    <location>
        <begin position="1160"/>
        <end position="1184"/>
    </location>
</feature>
<dbReference type="Pfam" id="PF00014">
    <property type="entry name" value="Kunitz_BPTI"/>
    <property type="match status" value="2"/>
</dbReference>